<organism evidence="9 10">
    <name type="scientific">Chromobacterium vaccinii</name>
    <dbReference type="NCBI Taxonomy" id="1108595"/>
    <lineage>
        <taxon>Bacteria</taxon>
        <taxon>Pseudomonadati</taxon>
        <taxon>Pseudomonadota</taxon>
        <taxon>Betaproteobacteria</taxon>
        <taxon>Neisseriales</taxon>
        <taxon>Chromobacteriaceae</taxon>
        <taxon>Chromobacterium</taxon>
    </lineage>
</organism>
<gene>
    <name evidence="9" type="ORF">BKX93_02290</name>
</gene>
<comment type="subcellular location">
    <subcellularLocation>
        <location evidence="1">Cell membrane</location>
        <topology evidence="1">Lipid-anchor</topology>
    </subcellularLocation>
</comment>
<evidence type="ECO:0000313" key="9">
    <source>
        <dbReference type="EMBL" id="AOZ48941.1"/>
    </source>
</evidence>
<dbReference type="CDD" id="cd06354">
    <property type="entry name" value="PBP1_PrnA-like"/>
    <property type="match status" value="1"/>
</dbReference>
<dbReference type="InterPro" id="IPR003760">
    <property type="entry name" value="PnrA-like"/>
</dbReference>
<feature type="domain" description="ABC transporter substrate-binding protein PnrA-like" evidence="8">
    <location>
        <begin position="33"/>
        <end position="322"/>
    </location>
</feature>
<dbReference type="SUPFAM" id="SSF53822">
    <property type="entry name" value="Periplasmic binding protein-like I"/>
    <property type="match status" value="1"/>
</dbReference>
<evidence type="ECO:0000256" key="7">
    <source>
        <dbReference type="SAM" id="SignalP"/>
    </source>
</evidence>
<evidence type="ECO:0000256" key="4">
    <source>
        <dbReference type="ARBA" id="ARBA00022729"/>
    </source>
</evidence>
<dbReference type="RefSeq" id="WP_070978532.1">
    <property type="nucleotide sequence ID" value="NZ_CP017707.1"/>
</dbReference>
<proteinExistence type="inferred from homology"/>
<evidence type="ECO:0000256" key="3">
    <source>
        <dbReference type="ARBA" id="ARBA00022475"/>
    </source>
</evidence>
<evidence type="ECO:0000256" key="2">
    <source>
        <dbReference type="ARBA" id="ARBA00008610"/>
    </source>
</evidence>
<keyword evidence="3" id="KW-1003">Cell membrane</keyword>
<dbReference type="PROSITE" id="PS51257">
    <property type="entry name" value="PROKAR_LIPOPROTEIN"/>
    <property type="match status" value="1"/>
</dbReference>
<keyword evidence="6" id="KW-0449">Lipoprotein</keyword>
<evidence type="ECO:0000313" key="10">
    <source>
        <dbReference type="Proteomes" id="UP000178776"/>
    </source>
</evidence>
<feature type="signal peptide" evidence="7">
    <location>
        <begin position="1"/>
        <end position="23"/>
    </location>
</feature>
<protein>
    <submittedName>
        <fullName evidence="9">BMP family ABC transporter substrate-binding protein</fullName>
    </submittedName>
</protein>
<dbReference type="GeneID" id="68840044"/>
<dbReference type="AlphaFoldDB" id="A0A1D9LCH8"/>
<dbReference type="InterPro" id="IPR028082">
    <property type="entry name" value="Peripla_BP_I"/>
</dbReference>
<reference evidence="9 10" key="1">
    <citation type="submission" date="2016-10" db="EMBL/GenBank/DDBJ databases">
        <title>Chromobacterium muskegensis sp. nov., an insecticidal bacterium isolated from Sphagnum bogs.</title>
        <authorList>
            <person name="Sparks M.E."/>
            <person name="Blackburn M.B."/>
            <person name="Gundersen-Rindal D.E."/>
            <person name="Mitchell A."/>
            <person name="Farrar R."/>
            <person name="Kuhar D."/>
        </authorList>
    </citation>
    <scope>NUCLEOTIDE SEQUENCE [LARGE SCALE GENOMIC DNA]</scope>
    <source>
        <strain evidence="9 10">21-1</strain>
    </source>
</reference>
<dbReference type="GO" id="GO:0005886">
    <property type="term" value="C:plasma membrane"/>
    <property type="evidence" value="ECO:0007669"/>
    <property type="project" value="UniProtKB-SubCell"/>
</dbReference>
<dbReference type="Pfam" id="PF02608">
    <property type="entry name" value="Bmp"/>
    <property type="match status" value="1"/>
</dbReference>
<evidence type="ECO:0000256" key="6">
    <source>
        <dbReference type="ARBA" id="ARBA00023288"/>
    </source>
</evidence>
<comment type="similarity">
    <text evidence="2">Belongs to the BMP lipoprotein family.</text>
</comment>
<evidence type="ECO:0000256" key="1">
    <source>
        <dbReference type="ARBA" id="ARBA00004193"/>
    </source>
</evidence>
<dbReference type="Gene3D" id="3.40.50.2300">
    <property type="match status" value="2"/>
</dbReference>
<dbReference type="KEGG" id="cvc:BKX93_02290"/>
<dbReference type="EMBL" id="CP017707">
    <property type="protein sequence ID" value="AOZ48941.1"/>
    <property type="molecule type" value="Genomic_DNA"/>
</dbReference>
<dbReference type="PANTHER" id="PTHR34296:SF2">
    <property type="entry name" value="ABC TRANSPORTER GUANOSINE-BINDING PROTEIN NUPN"/>
    <property type="match status" value="1"/>
</dbReference>
<dbReference type="PANTHER" id="PTHR34296">
    <property type="entry name" value="TRANSCRIPTIONAL ACTIVATOR PROTEIN MED"/>
    <property type="match status" value="1"/>
</dbReference>
<dbReference type="Proteomes" id="UP000178776">
    <property type="component" value="Chromosome"/>
</dbReference>
<evidence type="ECO:0000259" key="8">
    <source>
        <dbReference type="Pfam" id="PF02608"/>
    </source>
</evidence>
<dbReference type="STRING" id="1108595.BKX93_02290"/>
<sequence>MTIQLKRISFAVAAAVLSAAACAKDFTPAVIYDSAGKFDKSFSEAAYNGAERFKKDFKVNYREGQISSDAQKEQLLRKMASRDTDIVVAVGFNFSQAVETVAKEFPKVKFALIDAVAKGPNVQSIVFKEQEGSFLVGMAAALKSKTGKVGYIGGMDIPMIRAFGCGYVQGAKYANKNITVLQNMTGTTPQAFNDPARGTELAKSQFDRGADVIFVAAGGTGMGVLQAAKNAGKFSIGVDSNQNYLFPGSVLTSMVKKVDVAVYNTFKEAKDGSWKSGVKVLGLKEQAVDWALDKNNRPQITPDMEKKIAAAKAEIISGKIKVVDYRANNSCPAQ</sequence>
<keyword evidence="5" id="KW-0472">Membrane</keyword>
<evidence type="ECO:0000256" key="5">
    <source>
        <dbReference type="ARBA" id="ARBA00023136"/>
    </source>
</evidence>
<feature type="chain" id="PRO_5009442941" evidence="7">
    <location>
        <begin position="24"/>
        <end position="334"/>
    </location>
</feature>
<keyword evidence="4 7" id="KW-0732">Signal</keyword>
<name>A0A1D9LCH8_9NEIS</name>
<dbReference type="InterPro" id="IPR050957">
    <property type="entry name" value="BMP_lipoprotein"/>
</dbReference>
<accession>A0A1D9LCH8</accession>